<evidence type="ECO:0000313" key="12">
    <source>
        <dbReference type="Proteomes" id="UP000249799"/>
    </source>
</evidence>
<keyword evidence="6" id="KW-0413">Isomerase</keyword>
<evidence type="ECO:0000259" key="9">
    <source>
        <dbReference type="Pfam" id="PF02879"/>
    </source>
</evidence>
<evidence type="ECO:0000256" key="2">
    <source>
        <dbReference type="ARBA" id="ARBA00010231"/>
    </source>
</evidence>
<dbReference type="Pfam" id="PF02879">
    <property type="entry name" value="PGM_PMM_II"/>
    <property type="match status" value="1"/>
</dbReference>
<keyword evidence="4" id="KW-0479">Metal-binding</keyword>
<evidence type="ECO:0000259" key="8">
    <source>
        <dbReference type="Pfam" id="PF02878"/>
    </source>
</evidence>
<evidence type="ECO:0000256" key="6">
    <source>
        <dbReference type="ARBA" id="ARBA00023235"/>
    </source>
</evidence>
<gene>
    <name evidence="11" type="ORF">DN745_06350</name>
</gene>
<dbReference type="Gene3D" id="3.30.310.50">
    <property type="entry name" value="Alpha-D-phosphohexomutase, C-terminal domain"/>
    <property type="match status" value="1"/>
</dbReference>
<dbReference type="PRINTS" id="PR00509">
    <property type="entry name" value="PGMPMM"/>
</dbReference>
<name>A0A2Z4FJ64_9DELT</name>
<dbReference type="InterPro" id="IPR005841">
    <property type="entry name" value="Alpha-D-phosphohexomutase_SF"/>
</dbReference>
<dbReference type="Pfam" id="PF00408">
    <property type="entry name" value="PGM_PMM_IV"/>
    <property type="match status" value="1"/>
</dbReference>
<evidence type="ECO:0000313" key="11">
    <source>
        <dbReference type="EMBL" id="AWV88982.1"/>
    </source>
</evidence>
<feature type="domain" description="Alpha-D-phosphohexomutase alpha/beta/alpha" evidence="8">
    <location>
        <begin position="5"/>
        <end position="141"/>
    </location>
</feature>
<dbReference type="OrthoDB" id="9806956at2"/>
<dbReference type="PANTHER" id="PTHR43771:SF2">
    <property type="entry name" value="PHOSPHOMANNOMUTASE_PHOSPHOGLUCOMUTASE"/>
    <property type="match status" value="1"/>
</dbReference>
<dbReference type="InterPro" id="IPR005845">
    <property type="entry name" value="A-D-PHexomutase_a/b/a-II"/>
</dbReference>
<dbReference type="GO" id="GO:0046872">
    <property type="term" value="F:metal ion binding"/>
    <property type="evidence" value="ECO:0007669"/>
    <property type="project" value="UniProtKB-KW"/>
</dbReference>
<accession>A0A2Z4FJ64</accession>
<feature type="domain" description="Alpha-D-phosphohexomutase C-terminal" evidence="7">
    <location>
        <begin position="380"/>
        <end position="444"/>
    </location>
</feature>
<dbReference type="GO" id="GO:0005975">
    <property type="term" value="P:carbohydrate metabolic process"/>
    <property type="evidence" value="ECO:0007669"/>
    <property type="project" value="InterPro"/>
</dbReference>
<evidence type="ECO:0000259" key="7">
    <source>
        <dbReference type="Pfam" id="PF00408"/>
    </source>
</evidence>
<dbReference type="Pfam" id="PF02878">
    <property type="entry name" value="PGM_PMM_I"/>
    <property type="match status" value="1"/>
</dbReference>
<dbReference type="GO" id="GO:0016868">
    <property type="term" value="F:intramolecular phosphotransferase activity"/>
    <property type="evidence" value="ECO:0007669"/>
    <property type="project" value="InterPro"/>
</dbReference>
<evidence type="ECO:0000256" key="3">
    <source>
        <dbReference type="ARBA" id="ARBA00022553"/>
    </source>
</evidence>
<feature type="domain" description="Alpha-D-phosphohexomutase alpha/beta/alpha" evidence="10">
    <location>
        <begin position="263"/>
        <end position="374"/>
    </location>
</feature>
<evidence type="ECO:0000256" key="5">
    <source>
        <dbReference type="ARBA" id="ARBA00022842"/>
    </source>
</evidence>
<dbReference type="InterPro" id="IPR036900">
    <property type="entry name" value="A-D-PHexomutase_C_sf"/>
</dbReference>
<dbReference type="EMBL" id="CP030032">
    <property type="protein sequence ID" value="AWV88982.1"/>
    <property type="molecule type" value="Genomic_DNA"/>
</dbReference>
<dbReference type="SUPFAM" id="SSF53738">
    <property type="entry name" value="Phosphoglucomutase, first 3 domains"/>
    <property type="match status" value="3"/>
</dbReference>
<dbReference type="InterPro" id="IPR016055">
    <property type="entry name" value="A-D-PHexomutase_a/b/a-I/II/III"/>
</dbReference>
<evidence type="ECO:0000256" key="1">
    <source>
        <dbReference type="ARBA" id="ARBA00001946"/>
    </source>
</evidence>
<evidence type="ECO:0000256" key="4">
    <source>
        <dbReference type="ARBA" id="ARBA00022723"/>
    </source>
</evidence>
<keyword evidence="3" id="KW-0597">Phosphoprotein</keyword>
<dbReference type="Gene3D" id="3.40.120.10">
    <property type="entry name" value="Alpha-D-Glucose-1,6-Bisphosphate, subunit A, domain 3"/>
    <property type="match status" value="3"/>
</dbReference>
<dbReference type="PANTHER" id="PTHR43771">
    <property type="entry name" value="PHOSPHOMANNOMUTASE"/>
    <property type="match status" value="1"/>
</dbReference>
<dbReference type="AlphaFoldDB" id="A0A2Z4FJ64"/>
<dbReference type="RefSeq" id="WP_111333105.1">
    <property type="nucleotide sequence ID" value="NZ_CP030032.1"/>
</dbReference>
<comment type="cofactor">
    <cofactor evidence="1">
        <name>Mg(2+)</name>
        <dbReference type="ChEBI" id="CHEBI:18420"/>
    </cofactor>
</comment>
<dbReference type="CDD" id="cd03089">
    <property type="entry name" value="PMM_PGM"/>
    <property type="match status" value="1"/>
</dbReference>
<keyword evidence="12" id="KW-1185">Reference proteome</keyword>
<organism evidence="11 12">
    <name type="scientific">Bradymonas sediminis</name>
    <dbReference type="NCBI Taxonomy" id="1548548"/>
    <lineage>
        <taxon>Bacteria</taxon>
        <taxon>Deltaproteobacteria</taxon>
        <taxon>Bradymonadales</taxon>
        <taxon>Bradymonadaceae</taxon>
        <taxon>Bradymonas</taxon>
    </lineage>
</organism>
<sequence>MNPDIFRKYDIRGIAATDLSDEVIAKISRAYATRLLRLNADAKPDAKLRVAVGRDARGSSDRIFATLAEGLQSAGIDVFDLGMVPTPLVYFSSHIHGYDGVIQITGSHNPAEYNGCKMMMGKETLHGESIQELRELAESGDFVVGGERGTLNDHATIIEEYIEWVRKDITPGKRKLKVALDSGNGAAGVVAPELVRRVFGGEVIELYSDPDPAFPNHHPDPTVEENLQDLIEVVRREKCDLGVAYDGDGDRIGAVDEKGDVIWGDKLLIILGRALLKATPGATIIGEVKCSQTLFDDIEARGGTPVMAQVGHSLIKAKIIETDAELAGEMSGHIFFNDRFFGFDDALYTTCRAMEILSATDAPFSSLLDGVPETFATPEIRMDCDEQLKFKIPGVVADHFSADHDVITIDGVRVKFENGWGLVRASNTQPVLVLRVEAESEADRDAYLKLIEDAINAARDQLAG</sequence>
<evidence type="ECO:0000259" key="10">
    <source>
        <dbReference type="Pfam" id="PF02880"/>
    </source>
</evidence>
<dbReference type="Proteomes" id="UP000249799">
    <property type="component" value="Chromosome"/>
</dbReference>
<feature type="domain" description="Alpha-D-phosphohexomutase alpha/beta/alpha" evidence="9">
    <location>
        <begin position="159"/>
        <end position="259"/>
    </location>
</feature>
<dbReference type="Pfam" id="PF02880">
    <property type="entry name" value="PGM_PMM_III"/>
    <property type="match status" value="1"/>
</dbReference>
<dbReference type="KEGG" id="bsed:DN745_06350"/>
<comment type="similarity">
    <text evidence="2">Belongs to the phosphohexose mutase family.</text>
</comment>
<dbReference type="InterPro" id="IPR005843">
    <property type="entry name" value="A-D-PHexomutase_C"/>
</dbReference>
<protein>
    <submittedName>
        <fullName evidence="11">Phosphomannomutase</fullName>
    </submittedName>
</protein>
<dbReference type="InterPro" id="IPR005844">
    <property type="entry name" value="A-D-PHexomutase_a/b/a-I"/>
</dbReference>
<reference evidence="11 12" key="1">
    <citation type="submission" date="2018-06" db="EMBL/GenBank/DDBJ databases">
        <title>Lujinxingia sediminis gen. nov. sp. nov., a new facultative anaerobic member of the class Deltaproteobacteria, and proposal of Lujinxingaceae fam. nov.</title>
        <authorList>
            <person name="Guo L.-Y."/>
            <person name="Li C.-M."/>
            <person name="Wang S."/>
            <person name="Du Z.-J."/>
        </authorList>
    </citation>
    <scope>NUCLEOTIDE SEQUENCE [LARGE SCALE GENOMIC DNA]</scope>
    <source>
        <strain evidence="11 12">FA350</strain>
    </source>
</reference>
<keyword evidence="5" id="KW-0460">Magnesium</keyword>
<dbReference type="SUPFAM" id="SSF55957">
    <property type="entry name" value="Phosphoglucomutase, C-terminal domain"/>
    <property type="match status" value="1"/>
</dbReference>
<proteinExistence type="inferred from homology"/>
<dbReference type="InterPro" id="IPR005846">
    <property type="entry name" value="A-D-PHexomutase_a/b/a-III"/>
</dbReference>